<feature type="signal peptide" evidence="1">
    <location>
        <begin position="1"/>
        <end position="23"/>
    </location>
</feature>
<dbReference type="Pfam" id="PF03181">
    <property type="entry name" value="BURP"/>
    <property type="match status" value="1"/>
</dbReference>
<dbReference type="EMBL" id="MLFT02000005">
    <property type="protein sequence ID" value="PHT47991.1"/>
    <property type="molecule type" value="Genomic_DNA"/>
</dbReference>
<proteinExistence type="predicted"/>
<feature type="domain" description="BURP" evidence="2">
    <location>
        <begin position="170"/>
        <end position="397"/>
    </location>
</feature>
<dbReference type="InterPro" id="IPR004873">
    <property type="entry name" value="BURP_dom"/>
</dbReference>
<protein>
    <recommendedName>
        <fullName evidence="2">BURP domain-containing protein</fullName>
    </recommendedName>
</protein>
<dbReference type="AlphaFoldDB" id="A0A2G2WS24"/>
<dbReference type="PANTHER" id="PTHR31236">
    <property type="entry name" value="BURP DOMAIN PROTEIN USPL1-LIKE"/>
    <property type="match status" value="1"/>
</dbReference>
<dbReference type="PROSITE" id="PS51277">
    <property type="entry name" value="BURP"/>
    <property type="match status" value="1"/>
</dbReference>
<dbReference type="STRING" id="33114.A0A2G2WS24"/>
<dbReference type="InterPro" id="IPR044816">
    <property type="entry name" value="BURP"/>
</dbReference>
<reference evidence="3 4" key="1">
    <citation type="journal article" date="2017" name="Genome Biol.">
        <title>New reference genome sequences of hot pepper reveal the massive evolution of plant disease-resistance genes by retroduplication.</title>
        <authorList>
            <person name="Kim S."/>
            <person name="Park J."/>
            <person name="Yeom S.I."/>
            <person name="Kim Y.M."/>
            <person name="Seo E."/>
            <person name="Kim K.T."/>
            <person name="Kim M.S."/>
            <person name="Lee J.M."/>
            <person name="Cheong K."/>
            <person name="Shin H.S."/>
            <person name="Kim S.B."/>
            <person name="Han K."/>
            <person name="Lee J."/>
            <person name="Park M."/>
            <person name="Lee H.A."/>
            <person name="Lee H.Y."/>
            <person name="Lee Y."/>
            <person name="Oh S."/>
            <person name="Lee J.H."/>
            <person name="Choi E."/>
            <person name="Choi E."/>
            <person name="Lee S.E."/>
            <person name="Jeon J."/>
            <person name="Kim H."/>
            <person name="Choi G."/>
            <person name="Song H."/>
            <person name="Lee J."/>
            <person name="Lee S.C."/>
            <person name="Kwon J.K."/>
            <person name="Lee H.Y."/>
            <person name="Koo N."/>
            <person name="Hong Y."/>
            <person name="Kim R.W."/>
            <person name="Kang W.H."/>
            <person name="Huh J.H."/>
            <person name="Kang B.C."/>
            <person name="Yang T.J."/>
            <person name="Lee Y.H."/>
            <person name="Bennetzen J.L."/>
            <person name="Choi D."/>
        </authorList>
    </citation>
    <scope>NUCLEOTIDE SEQUENCE [LARGE SCALE GENOMIC DNA]</scope>
    <source>
        <strain evidence="4">cv. PBC81</strain>
    </source>
</reference>
<evidence type="ECO:0000259" key="2">
    <source>
        <dbReference type="PROSITE" id="PS51277"/>
    </source>
</evidence>
<dbReference type="SMART" id="SM01045">
    <property type="entry name" value="BURP"/>
    <property type="match status" value="1"/>
</dbReference>
<dbReference type="Proteomes" id="UP000224567">
    <property type="component" value="Unassembled WGS sequence"/>
</dbReference>
<sequence>MGLKLVFFVLLSLILLVTNATEARKMVEGNSESLFLSEYNHQQALKEIYGSGYPFQEAEDNHQPEISHFENPWKRFKYNEGAENNHQQEISGFGNPWNRFKYNVGAEDNHQEEIFGFGDMFRSWHKQGAEDKHQQEISNSENWLLHKQKGNEDNDEQVKKENEHIHSSFFFLMDDLKIGKTKTISFQKRKKLISSPSNSRYFFPKEAANSIPFSSKELPNVLQRFSLSKNSPQAKSMEHTLRVCEDSPIKGETKYCATSAEAMLNYVQGIMGGKTQIEALSTKTHFSKDLIRPQNYTILAAPQEVAAPKMVACHVLPYAHTAILYCHNTVSKVKLFKVSLGYAATGDIMVEAIAVCHLDTSEWNPSHESLLTLGILPGTSPVCHFFTSSNDLVWLPKPILPVEEL</sequence>
<accession>A0A2G2WS24</accession>
<reference evidence="4" key="2">
    <citation type="journal article" date="2017" name="J. Anim. Genet.">
        <title>Multiple reference genome sequences of hot pepper reveal the massive evolution of plant disease resistance genes by retroduplication.</title>
        <authorList>
            <person name="Kim S."/>
            <person name="Park J."/>
            <person name="Yeom S.-I."/>
            <person name="Kim Y.-M."/>
            <person name="Seo E."/>
            <person name="Kim K.-T."/>
            <person name="Kim M.-S."/>
            <person name="Lee J.M."/>
            <person name="Cheong K."/>
            <person name="Shin H.-S."/>
            <person name="Kim S.-B."/>
            <person name="Han K."/>
            <person name="Lee J."/>
            <person name="Park M."/>
            <person name="Lee H.-A."/>
            <person name="Lee H.-Y."/>
            <person name="Lee Y."/>
            <person name="Oh S."/>
            <person name="Lee J.H."/>
            <person name="Choi E."/>
            <person name="Choi E."/>
            <person name="Lee S.E."/>
            <person name="Jeon J."/>
            <person name="Kim H."/>
            <person name="Choi G."/>
            <person name="Song H."/>
            <person name="Lee J."/>
            <person name="Lee S.-C."/>
            <person name="Kwon J.-K."/>
            <person name="Lee H.-Y."/>
            <person name="Koo N."/>
            <person name="Hong Y."/>
            <person name="Kim R.W."/>
            <person name="Kang W.-H."/>
            <person name="Huh J.H."/>
            <person name="Kang B.-C."/>
            <person name="Yang T.-J."/>
            <person name="Lee Y.-H."/>
            <person name="Bennetzen J.L."/>
            <person name="Choi D."/>
        </authorList>
    </citation>
    <scope>NUCLEOTIDE SEQUENCE [LARGE SCALE GENOMIC DNA]</scope>
    <source>
        <strain evidence="4">cv. PBC81</strain>
    </source>
</reference>
<evidence type="ECO:0000256" key="1">
    <source>
        <dbReference type="SAM" id="SignalP"/>
    </source>
</evidence>
<name>A0A2G2WS24_CAPBA</name>
<dbReference type="OrthoDB" id="1264366at2759"/>
<evidence type="ECO:0000313" key="3">
    <source>
        <dbReference type="EMBL" id="PHT47991.1"/>
    </source>
</evidence>
<dbReference type="PANTHER" id="PTHR31236:SF68">
    <property type="entry name" value="BURP DOMAIN-CONTAINING PROTEIN"/>
    <property type="match status" value="1"/>
</dbReference>
<keyword evidence="1" id="KW-0732">Signal</keyword>
<feature type="chain" id="PRO_5013619420" description="BURP domain-containing protein" evidence="1">
    <location>
        <begin position="24"/>
        <end position="405"/>
    </location>
</feature>
<organism evidence="3 4">
    <name type="scientific">Capsicum baccatum</name>
    <name type="common">Peruvian pepper</name>
    <dbReference type="NCBI Taxonomy" id="33114"/>
    <lineage>
        <taxon>Eukaryota</taxon>
        <taxon>Viridiplantae</taxon>
        <taxon>Streptophyta</taxon>
        <taxon>Embryophyta</taxon>
        <taxon>Tracheophyta</taxon>
        <taxon>Spermatophyta</taxon>
        <taxon>Magnoliopsida</taxon>
        <taxon>eudicotyledons</taxon>
        <taxon>Gunneridae</taxon>
        <taxon>Pentapetalae</taxon>
        <taxon>asterids</taxon>
        <taxon>lamiids</taxon>
        <taxon>Solanales</taxon>
        <taxon>Solanaceae</taxon>
        <taxon>Solanoideae</taxon>
        <taxon>Capsiceae</taxon>
        <taxon>Capsicum</taxon>
    </lineage>
</organism>
<comment type="caution">
    <text evidence="3">The sequence shown here is derived from an EMBL/GenBank/DDBJ whole genome shotgun (WGS) entry which is preliminary data.</text>
</comment>
<gene>
    <name evidence="3" type="ORF">CQW23_12199</name>
</gene>
<evidence type="ECO:0000313" key="4">
    <source>
        <dbReference type="Proteomes" id="UP000224567"/>
    </source>
</evidence>
<keyword evidence="4" id="KW-1185">Reference proteome</keyword>